<reference evidence="15" key="1">
    <citation type="submission" date="2025-08" db="UniProtKB">
        <authorList>
            <consortium name="Ensembl"/>
        </authorList>
    </citation>
    <scope>IDENTIFICATION</scope>
</reference>
<evidence type="ECO:0000256" key="6">
    <source>
        <dbReference type="ARBA" id="ARBA00022702"/>
    </source>
</evidence>
<keyword evidence="16" id="KW-1185">Reference proteome</keyword>
<name>A0A8B9VJ49_9AVES</name>
<evidence type="ECO:0000256" key="3">
    <source>
        <dbReference type="ARBA" id="ARBA00009672"/>
    </source>
</evidence>
<evidence type="ECO:0000313" key="16">
    <source>
        <dbReference type="Proteomes" id="UP000694549"/>
    </source>
</evidence>
<comment type="subcellular location">
    <subcellularLocation>
        <location evidence="1">Mitochondrion</location>
    </subcellularLocation>
    <subcellularLocation>
        <location evidence="2">Secreted</location>
    </subcellularLocation>
</comment>
<keyword evidence="11" id="KW-0687">Ribonucleoprotein</keyword>
<evidence type="ECO:0000256" key="1">
    <source>
        <dbReference type="ARBA" id="ARBA00004173"/>
    </source>
</evidence>
<evidence type="ECO:0000256" key="4">
    <source>
        <dbReference type="ARBA" id="ARBA00010968"/>
    </source>
</evidence>
<evidence type="ECO:0000256" key="13">
    <source>
        <dbReference type="ARBA" id="ARBA00035344"/>
    </source>
</evidence>
<keyword evidence="9" id="KW-0689">Ribosomal protein</keyword>
<evidence type="ECO:0000256" key="9">
    <source>
        <dbReference type="ARBA" id="ARBA00022980"/>
    </source>
</evidence>
<evidence type="ECO:0000256" key="12">
    <source>
        <dbReference type="ARBA" id="ARBA00035138"/>
    </source>
</evidence>
<sequence length="153" mass="17268">MAPRTPLLLLALLLLAGATRGQHWSHGWYPGGKRDLGAPPGLPRLVPARGRKTRHDPPAKAKAARVKVPPPVDPAELAVVTERYRQHRAVLGALRCMFRAEVLQRQREERQQQEDSVALREEHRLLMAWNEAENARQRARRFGGNNGIWGFTP</sequence>
<protein>
    <recommendedName>
        <fullName evidence="12">Small ribosomal subunit protein mS26</fullName>
    </recommendedName>
    <alternativeName>
        <fullName evidence="13">28S ribosomal protein S26, mitochondrial</fullName>
    </alternativeName>
</protein>
<accession>A0A8B9VJ49</accession>
<dbReference type="Ensembl" id="ENSAZOT00000023945.1">
    <property type="protein sequence ID" value="ENSAZOP00000022280.1"/>
    <property type="gene ID" value="ENSAZOG00000014378.1"/>
</dbReference>
<dbReference type="Pfam" id="PF14943">
    <property type="entry name" value="MRP-S26"/>
    <property type="match status" value="1"/>
</dbReference>
<organism evidence="15 16">
    <name type="scientific">Anas zonorhyncha</name>
    <name type="common">Eastern spot-billed duck</name>
    <dbReference type="NCBI Taxonomy" id="75864"/>
    <lineage>
        <taxon>Eukaryota</taxon>
        <taxon>Metazoa</taxon>
        <taxon>Chordata</taxon>
        <taxon>Craniata</taxon>
        <taxon>Vertebrata</taxon>
        <taxon>Euteleostomi</taxon>
        <taxon>Archelosauria</taxon>
        <taxon>Archosauria</taxon>
        <taxon>Dinosauria</taxon>
        <taxon>Saurischia</taxon>
        <taxon>Theropoda</taxon>
        <taxon>Coelurosauria</taxon>
        <taxon>Aves</taxon>
        <taxon>Neognathae</taxon>
        <taxon>Galloanserae</taxon>
        <taxon>Anseriformes</taxon>
        <taxon>Anatidae</taxon>
        <taxon>Anatinae</taxon>
        <taxon>Anas</taxon>
    </lineage>
</organism>
<evidence type="ECO:0000256" key="11">
    <source>
        <dbReference type="ARBA" id="ARBA00023274"/>
    </source>
</evidence>
<keyword evidence="10" id="KW-0496">Mitochondrion</keyword>
<dbReference type="PROSITE" id="PS00473">
    <property type="entry name" value="GNRH"/>
    <property type="match status" value="1"/>
</dbReference>
<feature type="chain" id="PRO_5034983614" description="Small ribosomal subunit protein mS26" evidence="14">
    <location>
        <begin position="22"/>
        <end position="153"/>
    </location>
</feature>
<proteinExistence type="inferred from homology"/>
<evidence type="ECO:0000256" key="7">
    <source>
        <dbReference type="ARBA" id="ARBA00022815"/>
    </source>
</evidence>
<evidence type="ECO:0000313" key="15">
    <source>
        <dbReference type="Ensembl" id="ENSAZOP00000022280.1"/>
    </source>
</evidence>
<comment type="similarity">
    <text evidence="3">Belongs to the mitochondrion-specific ribosomal protein mS26 family.</text>
</comment>
<comment type="similarity">
    <text evidence="4">Belongs to the GnRH family.</text>
</comment>
<dbReference type="PANTHER" id="PTHR21035">
    <property type="entry name" value="28S RIBOSOMAL PROTEIN S26, MITOCHONDRIAL"/>
    <property type="match status" value="1"/>
</dbReference>
<reference evidence="15" key="2">
    <citation type="submission" date="2025-09" db="UniProtKB">
        <authorList>
            <consortium name="Ensembl"/>
        </authorList>
    </citation>
    <scope>IDENTIFICATION</scope>
</reference>
<evidence type="ECO:0000256" key="14">
    <source>
        <dbReference type="SAM" id="SignalP"/>
    </source>
</evidence>
<evidence type="ECO:0000256" key="5">
    <source>
        <dbReference type="ARBA" id="ARBA00022525"/>
    </source>
</evidence>
<dbReference type="GO" id="GO:0005763">
    <property type="term" value="C:mitochondrial small ribosomal subunit"/>
    <property type="evidence" value="ECO:0007669"/>
    <property type="project" value="InterPro"/>
</dbReference>
<dbReference type="GO" id="GO:0005576">
    <property type="term" value="C:extracellular region"/>
    <property type="evidence" value="ECO:0007669"/>
    <property type="project" value="UniProtKB-SubCell"/>
</dbReference>
<dbReference type="InterPro" id="IPR002012">
    <property type="entry name" value="GnRH"/>
</dbReference>
<dbReference type="PANTHER" id="PTHR21035:SF2">
    <property type="entry name" value="SMALL RIBOSOMAL SUBUNIT PROTEIN MS26"/>
    <property type="match status" value="1"/>
</dbReference>
<feature type="signal peptide" evidence="14">
    <location>
        <begin position="1"/>
        <end position="21"/>
    </location>
</feature>
<keyword evidence="5" id="KW-0964">Secreted</keyword>
<evidence type="ECO:0000256" key="10">
    <source>
        <dbReference type="ARBA" id="ARBA00023128"/>
    </source>
</evidence>
<keyword evidence="6" id="KW-0372">Hormone</keyword>
<keyword evidence="7" id="KW-0027">Amidation</keyword>
<keyword evidence="14" id="KW-0732">Signal</keyword>
<keyword evidence="8" id="KW-0809">Transit peptide</keyword>
<evidence type="ECO:0000256" key="2">
    <source>
        <dbReference type="ARBA" id="ARBA00004613"/>
    </source>
</evidence>
<dbReference type="AlphaFoldDB" id="A0A8B9VJ49"/>
<dbReference type="Proteomes" id="UP000694549">
    <property type="component" value="Unplaced"/>
</dbReference>
<dbReference type="InterPro" id="IPR026140">
    <property type="entry name" value="Ribosomal_mS26"/>
</dbReference>
<evidence type="ECO:0000256" key="8">
    <source>
        <dbReference type="ARBA" id="ARBA00022946"/>
    </source>
</evidence>
<dbReference type="GO" id="GO:0005179">
    <property type="term" value="F:hormone activity"/>
    <property type="evidence" value="ECO:0007669"/>
    <property type="project" value="UniProtKB-KW"/>
</dbReference>